<accession>A0A3N4LII1</accession>
<dbReference type="InParanoid" id="A0A3N4LII1"/>
<organism evidence="1 2">
    <name type="scientific">Terfezia boudieri ATCC MYA-4762</name>
    <dbReference type="NCBI Taxonomy" id="1051890"/>
    <lineage>
        <taxon>Eukaryota</taxon>
        <taxon>Fungi</taxon>
        <taxon>Dikarya</taxon>
        <taxon>Ascomycota</taxon>
        <taxon>Pezizomycotina</taxon>
        <taxon>Pezizomycetes</taxon>
        <taxon>Pezizales</taxon>
        <taxon>Pezizaceae</taxon>
        <taxon>Terfezia</taxon>
    </lineage>
</organism>
<dbReference type="EMBL" id="ML121561">
    <property type="protein sequence ID" value="RPB21252.1"/>
    <property type="molecule type" value="Genomic_DNA"/>
</dbReference>
<dbReference type="AlphaFoldDB" id="A0A3N4LII1"/>
<dbReference type="OrthoDB" id="5096374at2759"/>
<reference evidence="1 2" key="1">
    <citation type="journal article" date="2018" name="Nat. Ecol. Evol.">
        <title>Pezizomycetes genomes reveal the molecular basis of ectomycorrhizal truffle lifestyle.</title>
        <authorList>
            <person name="Murat C."/>
            <person name="Payen T."/>
            <person name="Noel B."/>
            <person name="Kuo A."/>
            <person name="Morin E."/>
            <person name="Chen J."/>
            <person name="Kohler A."/>
            <person name="Krizsan K."/>
            <person name="Balestrini R."/>
            <person name="Da Silva C."/>
            <person name="Montanini B."/>
            <person name="Hainaut M."/>
            <person name="Levati E."/>
            <person name="Barry K.W."/>
            <person name="Belfiori B."/>
            <person name="Cichocki N."/>
            <person name="Clum A."/>
            <person name="Dockter R.B."/>
            <person name="Fauchery L."/>
            <person name="Guy J."/>
            <person name="Iotti M."/>
            <person name="Le Tacon F."/>
            <person name="Lindquist E.A."/>
            <person name="Lipzen A."/>
            <person name="Malagnac F."/>
            <person name="Mello A."/>
            <person name="Molinier V."/>
            <person name="Miyauchi S."/>
            <person name="Poulain J."/>
            <person name="Riccioni C."/>
            <person name="Rubini A."/>
            <person name="Sitrit Y."/>
            <person name="Splivallo R."/>
            <person name="Traeger S."/>
            <person name="Wang M."/>
            <person name="Zifcakova L."/>
            <person name="Wipf D."/>
            <person name="Zambonelli A."/>
            <person name="Paolocci F."/>
            <person name="Nowrousian M."/>
            <person name="Ottonello S."/>
            <person name="Baldrian P."/>
            <person name="Spatafora J.W."/>
            <person name="Henrissat B."/>
            <person name="Nagy L.G."/>
            <person name="Aury J.M."/>
            <person name="Wincker P."/>
            <person name="Grigoriev I.V."/>
            <person name="Bonfante P."/>
            <person name="Martin F.M."/>
        </authorList>
    </citation>
    <scope>NUCLEOTIDE SEQUENCE [LARGE SCALE GENOMIC DNA]</scope>
    <source>
        <strain evidence="1 2">ATCC MYA-4762</strain>
    </source>
</reference>
<evidence type="ECO:0000313" key="2">
    <source>
        <dbReference type="Proteomes" id="UP000267821"/>
    </source>
</evidence>
<keyword evidence="2" id="KW-1185">Reference proteome</keyword>
<evidence type="ECO:0000313" key="1">
    <source>
        <dbReference type="EMBL" id="RPB21252.1"/>
    </source>
</evidence>
<name>A0A3N4LII1_9PEZI</name>
<protein>
    <submittedName>
        <fullName evidence="1">Uncharacterized protein</fullName>
    </submittedName>
</protein>
<dbReference type="Proteomes" id="UP000267821">
    <property type="component" value="Unassembled WGS sequence"/>
</dbReference>
<feature type="non-terminal residue" evidence="1">
    <location>
        <position position="1"/>
    </location>
</feature>
<proteinExistence type="predicted"/>
<sequence>SNSSLTTSACPEYAALSSAVDPSLLLVASILAPFSNSSLTTSACPEYAAE</sequence>
<gene>
    <name evidence="1" type="ORF">L211DRAFT_790783</name>
</gene>